<reference evidence="6 7" key="1">
    <citation type="submission" date="2018-05" db="EMBL/GenBank/DDBJ databases">
        <title>Genomic Encyclopedia of Type Strains, Phase III (KMG-III): the genomes of soil and plant-associated and newly described type strains.</title>
        <authorList>
            <person name="Whitman W."/>
        </authorList>
    </citation>
    <scope>NUCLEOTIDE SEQUENCE [LARGE SCALE GENOMIC DNA]</scope>
    <source>
        <strain evidence="6 7">CECT 5696</strain>
    </source>
</reference>
<gene>
    <name evidence="6" type="ORF">DFQ01_114113</name>
</gene>
<keyword evidence="1 2" id="KW-0807">Transducer</keyword>
<evidence type="ECO:0000256" key="1">
    <source>
        <dbReference type="ARBA" id="ARBA00023224"/>
    </source>
</evidence>
<feature type="transmembrane region" description="Helical" evidence="4">
    <location>
        <begin position="113"/>
        <end position="138"/>
    </location>
</feature>
<evidence type="ECO:0000256" key="3">
    <source>
        <dbReference type="SAM" id="Coils"/>
    </source>
</evidence>
<evidence type="ECO:0000313" key="6">
    <source>
        <dbReference type="EMBL" id="PWV99534.1"/>
    </source>
</evidence>
<keyword evidence="7" id="KW-1185">Reference proteome</keyword>
<keyword evidence="3" id="KW-0175">Coiled coil</keyword>
<keyword evidence="4" id="KW-1133">Transmembrane helix</keyword>
<keyword evidence="4" id="KW-0472">Membrane</keyword>
<dbReference type="PANTHER" id="PTHR32089">
    <property type="entry name" value="METHYL-ACCEPTING CHEMOTAXIS PROTEIN MCPB"/>
    <property type="match status" value="1"/>
</dbReference>
<sequence length="507" mass="55952">MKQMIQKKNKLMLLLSLGAVLLSCIVHVLQRGFQLFADHHMSAMQMDSLTPNPIGLNIMLLIPIILLFLCGYLYMRIRKDHPYIPVLISLVLTFSSISIIAGSGGSVEFHFSIFMVIATVAYYESIGLILLMTVLFAVQHIAGFYMFPSLVYGMSATYMMLIIHGGFLVLTSAATSLQIRSKLKITQELETDRAEKEKQLVAVLERVKRLTDQLEQTSATVAEKSNTTIEMNEEMNTSFKEVAVGLKTQRESVSSIEHNLHDINNRIVQTAYSSEEIRSSAAQTGAIVTDNDQQMKVLFEQIVLVAQSIETATATITSLYESSQKVEGIIATVQEVANQTHLLALNAAIEAARAGEQGKGFAVVAAEIRKLAERSGDATREVQSILSLIREESLSSVEQIEKGQEATDLSVIRAKETIAGFERMNEDLKHMIKLVHHLDGSIQSIQSASIEIAGEISNINAITQQSAAAVEDLFKVSETQMSSSKEVDDEIVQLKEISQSLYKQFSA</sequence>
<feature type="domain" description="Methyl-accepting transducer" evidence="5">
    <location>
        <begin position="224"/>
        <end position="481"/>
    </location>
</feature>
<dbReference type="GO" id="GO:0007165">
    <property type="term" value="P:signal transduction"/>
    <property type="evidence" value="ECO:0007669"/>
    <property type="project" value="UniProtKB-KW"/>
</dbReference>
<evidence type="ECO:0000259" key="5">
    <source>
        <dbReference type="PROSITE" id="PS50111"/>
    </source>
</evidence>
<evidence type="ECO:0000256" key="2">
    <source>
        <dbReference type="PROSITE-ProRule" id="PRU00284"/>
    </source>
</evidence>
<evidence type="ECO:0000313" key="7">
    <source>
        <dbReference type="Proteomes" id="UP000246635"/>
    </source>
</evidence>
<comment type="caution">
    <text evidence="6">The sequence shown here is derived from an EMBL/GenBank/DDBJ whole genome shotgun (WGS) entry which is preliminary data.</text>
</comment>
<dbReference type="SUPFAM" id="SSF58104">
    <property type="entry name" value="Methyl-accepting chemotaxis protein (MCP) signaling domain"/>
    <property type="match status" value="1"/>
</dbReference>
<keyword evidence="4" id="KW-0812">Transmembrane</keyword>
<dbReference type="Pfam" id="PF00015">
    <property type="entry name" value="MCPsignal"/>
    <property type="match status" value="1"/>
</dbReference>
<accession>A0A2V2YZX9</accession>
<feature type="transmembrane region" description="Helical" evidence="4">
    <location>
        <begin position="54"/>
        <end position="75"/>
    </location>
</feature>
<dbReference type="GO" id="GO:0016020">
    <property type="term" value="C:membrane"/>
    <property type="evidence" value="ECO:0007669"/>
    <property type="project" value="InterPro"/>
</dbReference>
<feature type="transmembrane region" description="Helical" evidence="4">
    <location>
        <begin position="150"/>
        <end position="170"/>
    </location>
</feature>
<dbReference type="PROSITE" id="PS51257">
    <property type="entry name" value="PROKAR_LIPOPROTEIN"/>
    <property type="match status" value="1"/>
</dbReference>
<protein>
    <submittedName>
        <fullName evidence="6">Methyl-accepting chemotaxis protein</fullName>
    </submittedName>
</protein>
<dbReference type="PANTHER" id="PTHR32089:SF112">
    <property type="entry name" value="LYSOZYME-LIKE PROTEIN-RELATED"/>
    <property type="match status" value="1"/>
</dbReference>
<dbReference type="InterPro" id="IPR004089">
    <property type="entry name" value="MCPsignal_dom"/>
</dbReference>
<feature type="coiled-coil region" evidence="3">
    <location>
        <begin position="186"/>
        <end position="227"/>
    </location>
</feature>
<dbReference type="Gene3D" id="1.10.287.950">
    <property type="entry name" value="Methyl-accepting chemotaxis protein"/>
    <property type="match status" value="1"/>
</dbReference>
<dbReference type="SMART" id="SM00283">
    <property type="entry name" value="MA"/>
    <property type="match status" value="1"/>
</dbReference>
<dbReference type="PROSITE" id="PS50111">
    <property type="entry name" value="CHEMOTAXIS_TRANSDUC_2"/>
    <property type="match status" value="1"/>
</dbReference>
<dbReference type="EMBL" id="QGTQ01000014">
    <property type="protein sequence ID" value="PWV99534.1"/>
    <property type="molecule type" value="Genomic_DNA"/>
</dbReference>
<organism evidence="6 7">
    <name type="scientific">Paenibacillus cellulosilyticus</name>
    <dbReference type="NCBI Taxonomy" id="375489"/>
    <lineage>
        <taxon>Bacteria</taxon>
        <taxon>Bacillati</taxon>
        <taxon>Bacillota</taxon>
        <taxon>Bacilli</taxon>
        <taxon>Bacillales</taxon>
        <taxon>Paenibacillaceae</taxon>
        <taxon>Paenibacillus</taxon>
    </lineage>
</organism>
<dbReference type="AlphaFoldDB" id="A0A2V2YZX9"/>
<feature type="transmembrane region" description="Helical" evidence="4">
    <location>
        <begin position="82"/>
        <end position="101"/>
    </location>
</feature>
<evidence type="ECO:0000256" key="4">
    <source>
        <dbReference type="SAM" id="Phobius"/>
    </source>
</evidence>
<dbReference type="Proteomes" id="UP000246635">
    <property type="component" value="Unassembled WGS sequence"/>
</dbReference>
<proteinExistence type="predicted"/>
<name>A0A2V2YZX9_9BACL</name>